<name>A0AAE4Z9L2_9BACT</name>
<organism evidence="5 6">
    <name type="scientific">Candidatus Kutchimonas denitrificans</name>
    <dbReference type="NCBI Taxonomy" id="3056748"/>
    <lineage>
        <taxon>Bacteria</taxon>
        <taxon>Pseudomonadati</taxon>
        <taxon>Gemmatimonadota</taxon>
        <taxon>Gemmatimonadia</taxon>
        <taxon>Candidatus Palauibacterales</taxon>
        <taxon>Candidatus Palauibacteraceae</taxon>
        <taxon>Candidatus Kutchimonas</taxon>
    </lineage>
</organism>
<dbReference type="SUPFAM" id="SSF52540">
    <property type="entry name" value="P-loop containing nucleoside triphosphate hydrolases"/>
    <property type="match status" value="1"/>
</dbReference>
<dbReference type="Gene3D" id="3.40.50.300">
    <property type="entry name" value="P-loop containing nucleotide triphosphate hydrolases"/>
    <property type="match status" value="1"/>
</dbReference>
<reference evidence="5 6" key="1">
    <citation type="submission" date="2020-01" db="EMBL/GenBank/DDBJ databases">
        <title>Genomes assembled from Gulf of Kutch pelagic sediment metagenomes.</title>
        <authorList>
            <person name="Chandrashekar M."/>
            <person name="Mahajan M.S."/>
            <person name="Dave K.J."/>
            <person name="Vatsa P."/>
            <person name="Nathani N.M."/>
        </authorList>
    </citation>
    <scope>NUCLEOTIDE SEQUENCE [LARGE SCALE GENOMIC DNA]</scope>
    <source>
        <strain evidence="5">KS3-K002</strain>
    </source>
</reference>
<dbReference type="PANTHER" id="PTHR45772">
    <property type="entry name" value="CONSERVED COMPONENT OF ABC TRANSPORTER FOR NATURAL AMINO ACIDS-RELATED"/>
    <property type="match status" value="1"/>
</dbReference>
<dbReference type="InterPro" id="IPR003439">
    <property type="entry name" value="ABC_transporter-like_ATP-bd"/>
</dbReference>
<evidence type="ECO:0000313" key="5">
    <source>
        <dbReference type="EMBL" id="NIR75052.1"/>
    </source>
</evidence>
<feature type="domain" description="ABC transporter" evidence="4">
    <location>
        <begin position="21"/>
        <end position="51"/>
    </location>
</feature>
<dbReference type="Proteomes" id="UP000702544">
    <property type="component" value="Unassembled WGS sequence"/>
</dbReference>
<dbReference type="InterPro" id="IPR027417">
    <property type="entry name" value="P-loop_NTPase"/>
</dbReference>
<proteinExistence type="predicted"/>
<dbReference type="EMBL" id="JAACAK010000059">
    <property type="protein sequence ID" value="NIR75052.1"/>
    <property type="molecule type" value="Genomic_DNA"/>
</dbReference>
<keyword evidence="1" id="KW-0813">Transport</keyword>
<sequence>MSETVLDVSDVNKTFGGLRALREINLQIERGKVHAIIGPNGAGKSTLLNVCVG</sequence>
<dbReference type="GO" id="GO:0005886">
    <property type="term" value="C:plasma membrane"/>
    <property type="evidence" value="ECO:0007669"/>
    <property type="project" value="TreeGrafter"/>
</dbReference>
<evidence type="ECO:0000256" key="3">
    <source>
        <dbReference type="ARBA" id="ARBA00022840"/>
    </source>
</evidence>
<keyword evidence="2" id="KW-0547">Nucleotide-binding</keyword>
<evidence type="ECO:0000256" key="2">
    <source>
        <dbReference type="ARBA" id="ARBA00022741"/>
    </source>
</evidence>
<evidence type="ECO:0000313" key="6">
    <source>
        <dbReference type="Proteomes" id="UP000702544"/>
    </source>
</evidence>
<dbReference type="InterPro" id="IPR051120">
    <property type="entry name" value="ABC_AA/LPS_Transport"/>
</dbReference>
<evidence type="ECO:0000256" key="1">
    <source>
        <dbReference type="ARBA" id="ARBA00022448"/>
    </source>
</evidence>
<accession>A0AAE4Z9L2</accession>
<evidence type="ECO:0000259" key="4">
    <source>
        <dbReference type="Pfam" id="PF00005"/>
    </source>
</evidence>
<keyword evidence="3 5" id="KW-0067">ATP-binding</keyword>
<feature type="non-terminal residue" evidence="5">
    <location>
        <position position="53"/>
    </location>
</feature>
<protein>
    <submittedName>
        <fullName evidence="5">ATP-binding cassette domain-containing protein</fullName>
    </submittedName>
</protein>
<dbReference type="GO" id="GO:0016887">
    <property type="term" value="F:ATP hydrolysis activity"/>
    <property type="evidence" value="ECO:0007669"/>
    <property type="project" value="InterPro"/>
</dbReference>
<dbReference type="AlphaFoldDB" id="A0AAE4Z9L2"/>
<gene>
    <name evidence="5" type="ORF">GWO12_08060</name>
</gene>
<dbReference type="Pfam" id="PF00005">
    <property type="entry name" value="ABC_tran"/>
    <property type="match status" value="1"/>
</dbReference>
<dbReference type="GO" id="GO:0005524">
    <property type="term" value="F:ATP binding"/>
    <property type="evidence" value="ECO:0007669"/>
    <property type="project" value="UniProtKB-KW"/>
</dbReference>
<comment type="caution">
    <text evidence="5">The sequence shown here is derived from an EMBL/GenBank/DDBJ whole genome shotgun (WGS) entry which is preliminary data.</text>
</comment>